<reference evidence="6 7" key="1">
    <citation type="submission" date="2018-06" db="EMBL/GenBank/DDBJ databases">
        <title>Population genomics shows no distinction between pathogenic Candida krusei and environmental Pichia kudriavzevii: One species, four names.</title>
        <authorList>
            <person name="Douglass A.P."/>
            <person name="Offei B."/>
            <person name="Braun-Galleani S."/>
            <person name="Coughlan A.Y."/>
            <person name="Martos A."/>
            <person name="Ortiz-Merino R.A."/>
            <person name="Byrne K.P."/>
            <person name="Wolfe K.H."/>
        </authorList>
    </citation>
    <scope>NUCLEOTIDE SEQUENCE [LARGE SCALE GENOMIC DNA]</scope>
    <source>
        <strain evidence="6 7">CBS573</strain>
    </source>
</reference>
<feature type="compositionally biased region" description="Polar residues" evidence="2">
    <location>
        <begin position="919"/>
        <end position="947"/>
    </location>
</feature>
<proteinExistence type="predicted"/>
<dbReference type="GO" id="GO:0005886">
    <property type="term" value="C:plasma membrane"/>
    <property type="evidence" value="ECO:0007669"/>
    <property type="project" value="TreeGrafter"/>
</dbReference>
<dbReference type="STRING" id="4909.A0A2U9R533"/>
<evidence type="ECO:0000313" key="7">
    <source>
        <dbReference type="Proteomes" id="UP000249293"/>
    </source>
</evidence>
<dbReference type="PROSITE" id="PS50030">
    <property type="entry name" value="UBA"/>
    <property type="match status" value="1"/>
</dbReference>
<accession>A0A2U9R533</accession>
<feature type="compositionally biased region" description="Polar residues" evidence="2">
    <location>
        <begin position="895"/>
        <end position="907"/>
    </location>
</feature>
<feature type="region of interest" description="Disordered" evidence="2">
    <location>
        <begin position="348"/>
        <end position="376"/>
    </location>
</feature>
<dbReference type="InterPro" id="IPR011992">
    <property type="entry name" value="EF-hand-dom_pair"/>
</dbReference>
<dbReference type="OrthoDB" id="524326at2759"/>
<dbReference type="GeneID" id="40383973"/>
<dbReference type="Pfam" id="PF00627">
    <property type="entry name" value="UBA"/>
    <property type="match status" value="1"/>
</dbReference>
<organism evidence="6 7">
    <name type="scientific">Pichia kudriavzevii</name>
    <name type="common">Yeast</name>
    <name type="synonym">Issatchenkia orientalis</name>
    <dbReference type="NCBI Taxonomy" id="4909"/>
    <lineage>
        <taxon>Eukaryota</taxon>
        <taxon>Fungi</taxon>
        <taxon>Dikarya</taxon>
        <taxon>Ascomycota</taxon>
        <taxon>Saccharomycotina</taxon>
        <taxon>Pichiomycetes</taxon>
        <taxon>Pichiales</taxon>
        <taxon>Pichiaceae</taxon>
        <taxon>Pichia</taxon>
    </lineage>
</organism>
<dbReference type="SUPFAM" id="SSF46934">
    <property type="entry name" value="UBA-like"/>
    <property type="match status" value="1"/>
</dbReference>
<feature type="compositionally biased region" description="Polar residues" evidence="2">
    <location>
        <begin position="836"/>
        <end position="846"/>
    </location>
</feature>
<dbReference type="InterPro" id="IPR009060">
    <property type="entry name" value="UBA-like_sf"/>
</dbReference>
<feature type="domain" description="EF-hand" evidence="5">
    <location>
        <begin position="16"/>
        <end position="51"/>
    </location>
</feature>
<dbReference type="InterPro" id="IPR015940">
    <property type="entry name" value="UBA"/>
</dbReference>
<feature type="compositionally biased region" description="Polar residues" evidence="2">
    <location>
        <begin position="420"/>
        <end position="432"/>
    </location>
</feature>
<feature type="domain" description="EF-hand" evidence="5">
    <location>
        <begin position="152"/>
        <end position="187"/>
    </location>
</feature>
<dbReference type="PANTHER" id="PTHR11216">
    <property type="entry name" value="EH DOMAIN"/>
    <property type="match status" value="1"/>
</dbReference>
<feature type="region of interest" description="Disordered" evidence="2">
    <location>
        <begin position="396"/>
        <end position="494"/>
    </location>
</feature>
<evidence type="ECO:0000259" key="5">
    <source>
        <dbReference type="PROSITE" id="PS50222"/>
    </source>
</evidence>
<dbReference type="RefSeq" id="XP_029321655.1">
    <property type="nucleotide sequence ID" value="XM_029465795.1"/>
</dbReference>
<evidence type="ECO:0000313" key="6">
    <source>
        <dbReference type="EMBL" id="AWU76178.1"/>
    </source>
</evidence>
<dbReference type="EMBL" id="CP028775">
    <property type="protein sequence ID" value="AWU76178.1"/>
    <property type="molecule type" value="Genomic_DNA"/>
</dbReference>
<name>A0A2U9R533_PICKU</name>
<dbReference type="InterPro" id="IPR000261">
    <property type="entry name" value="EH_dom"/>
</dbReference>
<feature type="compositionally biased region" description="Polar residues" evidence="2">
    <location>
        <begin position="1032"/>
        <end position="1049"/>
    </location>
</feature>
<feature type="compositionally biased region" description="Polar residues" evidence="2">
    <location>
        <begin position="858"/>
        <end position="869"/>
    </location>
</feature>
<dbReference type="GO" id="GO:0006897">
    <property type="term" value="P:endocytosis"/>
    <property type="evidence" value="ECO:0007669"/>
    <property type="project" value="TreeGrafter"/>
</dbReference>
<dbReference type="VEuPathDB" id="FungiDB:C5L36_0C01260"/>
<feature type="region of interest" description="Disordered" evidence="2">
    <location>
        <begin position="805"/>
        <end position="872"/>
    </location>
</feature>
<dbReference type="Gene3D" id="1.10.238.10">
    <property type="entry name" value="EF-hand"/>
    <property type="match status" value="3"/>
</dbReference>
<dbReference type="Pfam" id="PF12763">
    <property type="entry name" value="EH"/>
    <property type="match status" value="3"/>
</dbReference>
<dbReference type="CDD" id="cd00052">
    <property type="entry name" value="EH"/>
    <property type="match status" value="3"/>
</dbReference>
<evidence type="ECO:0000256" key="1">
    <source>
        <dbReference type="SAM" id="Coils"/>
    </source>
</evidence>
<protein>
    <recommendedName>
        <fullName evidence="8">EH domain-containing and endocytosis protein 1</fullName>
    </recommendedName>
</protein>
<dbReference type="Proteomes" id="UP000249293">
    <property type="component" value="Chromosome 3"/>
</dbReference>
<feature type="domain" description="EH" evidence="4">
    <location>
        <begin position="1"/>
        <end position="72"/>
    </location>
</feature>
<dbReference type="SMART" id="SM00054">
    <property type="entry name" value="EFh"/>
    <property type="match status" value="2"/>
</dbReference>
<dbReference type="GO" id="GO:0005509">
    <property type="term" value="F:calcium ion binding"/>
    <property type="evidence" value="ECO:0007669"/>
    <property type="project" value="InterPro"/>
</dbReference>
<dbReference type="PANTHER" id="PTHR11216:SF170">
    <property type="entry name" value="DYNAMIN ASSOCIATED PROTEIN 160, ISOFORM D"/>
    <property type="match status" value="1"/>
</dbReference>
<keyword evidence="7" id="KW-1185">Reference proteome</keyword>
<dbReference type="SMART" id="SM00027">
    <property type="entry name" value="EH"/>
    <property type="match status" value="3"/>
</dbReference>
<feature type="domain" description="EH" evidence="4">
    <location>
        <begin position="121"/>
        <end position="210"/>
    </location>
</feature>
<feature type="compositionally biased region" description="Acidic residues" evidence="2">
    <location>
        <begin position="446"/>
        <end position="458"/>
    </location>
</feature>
<feature type="domain" description="EH" evidence="4">
    <location>
        <begin position="257"/>
        <end position="346"/>
    </location>
</feature>
<dbReference type="SUPFAM" id="SSF47473">
    <property type="entry name" value="EF-hand"/>
    <property type="match status" value="3"/>
</dbReference>
<dbReference type="SMART" id="SM00165">
    <property type="entry name" value="UBA"/>
    <property type="match status" value="1"/>
</dbReference>
<dbReference type="KEGG" id="pkz:C5L36_0C01260"/>
<gene>
    <name evidence="6" type="ORF">C5L36_0C01260</name>
</gene>
<feature type="domain" description="UBA" evidence="3">
    <location>
        <begin position="1182"/>
        <end position="1229"/>
    </location>
</feature>
<feature type="coiled-coil region" evidence="1">
    <location>
        <begin position="569"/>
        <end position="778"/>
    </location>
</feature>
<evidence type="ECO:0000259" key="4">
    <source>
        <dbReference type="PROSITE" id="PS50031"/>
    </source>
</evidence>
<dbReference type="InterPro" id="IPR002048">
    <property type="entry name" value="EF_hand_dom"/>
</dbReference>
<evidence type="ECO:0000259" key="3">
    <source>
        <dbReference type="PROSITE" id="PS50030"/>
    </source>
</evidence>
<dbReference type="PROSITE" id="PS50031">
    <property type="entry name" value="EH"/>
    <property type="match status" value="3"/>
</dbReference>
<dbReference type="PROSITE" id="PS50222">
    <property type="entry name" value="EF_HAND_2"/>
    <property type="match status" value="2"/>
</dbReference>
<dbReference type="Gene3D" id="1.10.8.10">
    <property type="entry name" value="DNA helicase RuvA subunit, C-terminal domain"/>
    <property type="match status" value="1"/>
</dbReference>
<evidence type="ECO:0000256" key="2">
    <source>
        <dbReference type="SAM" id="MobiDB-lite"/>
    </source>
</evidence>
<feature type="compositionally biased region" description="Low complexity" evidence="2">
    <location>
        <begin position="1021"/>
        <end position="1031"/>
    </location>
</feature>
<feature type="compositionally biased region" description="Low complexity" evidence="2">
    <location>
        <begin position="847"/>
        <end position="857"/>
    </location>
</feature>
<feature type="compositionally biased region" description="Polar residues" evidence="2">
    <location>
        <begin position="1063"/>
        <end position="1087"/>
    </location>
</feature>
<dbReference type="GO" id="GO:0005737">
    <property type="term" value="C:cytoplasm"/>
    <property type="evidence" value="ECO:0007669"/>
    <property type="project" value="TreeGrafter"/>
</dbReference>
<sequence length="1230" mass="131793">MISGGVAKPLLEASGLPLATLGEIWNIADADNTGFLNQYSFCVAMRLIGHAQNGEVIDDHIANKVAPLAKFGTIQSNATGGSAQFQTQPQAQRIPSANSVTSYASTASNSSAVVPLLSPIQAANFGAMFDKTASNGVLPGEQAKNIFLKARLPISVLEQIWNLVDQNENGQLTRPQFIVAMHLIQCFMNKSLGVLPAVLSDQLWKVAEGTSGTPNSGVGGIPVSGRVSLSPVQAQTSGSATPSATTNLNTWIMSSQQKKQYGAIFDTLDTKKDSFISSSTVANFLMTSKLPNQVLANIWELANLDQSDNFNKQEFSIAMYLVQKKLAGYELPDDTPAELIQSSALEEPAPLAGPNQPVPPPQSFAAARDQAAPQRTASHMDDLLGIFNTAQVVAPAPAPAPAPATSSHSHGPPPPLPASRLSTHLTGSNWAPTSDFGKNLQKQTLNEEESSDDDDGPENLDLPRVRGAPPAIPGRSNKPHFDSPGPGTDVGGFSNSSNYDAIKSVSPTANNIFTNSALTQAASSSLAAASTVAAGALGSALGGFSNSTPIQKSAVPSYDNSGRAITEQITQASVDIANYSNQVNSLSKQTSVVNAKKEKAQQELNKILKSKEDLLNKLNQLKALHEKETEQVVEVQNLLIQSKEENDQLANQVSVAEAQYHAEQTKKEQLQEQYNEAQKANQAYKERLGTLNAESTDLKQQLVELENRAKQTSNMLAVSEQQVVAQEVQNEELRQRVADVNSHIFQVESKHKLLLEKLESLENENAQLHDNHAEKSIESANKNIEYSNAFSDAISKGVVVDDELTQVNNDEEVPTASLDEFDDGFTGLKPAKVEKSTTPTENNVEPSDTSSSVMSMSKQTNTTSPTQMDSDLDDVDHQIEGQAEDISLPYPIAHSETSSTQNNPSQSVRDDAEVEPENDSTSTIEETGPLSSQILPEGSNQEPSANEESPESFEMINHPYKHADSGEDNIIPHSASPVTAQDERSIHTETETIEEPQQAKSTHQEKDEFPPIQELQPLDGSSSSSSSSSDSAENFQDASFSNDSIQNSGAIEPPVANVEKSDGTTGPTKNPFSNQSLSASKPSQDSGVSIFDDLGLETAAVEDNTDAFDNVQSGIDGAGFSFANNELTEATESQGGDDWEQVFAGFGNDPNLQPATVEHSGSNEFTQSEMSGFSGVPSGVSYTEEKFTESQLLAIEELSDMGFDKEDAVRALKLKNWVIDDASNYLLDKA</sequence>
<keyword evidence="1" id="KW-0175">Coiled coil</keyword>
<feature type="region of interest" description="Disordered" evidence="2">
    <location>
        <begin position="894"/>
        <end position="1089"/>
    </location>
</feature>
<evidence type="ECO:0008006" key="8">
    <source>
        <dbReference type="Google" id="ProtNLM"/>
    </source>
</evidence>
<feature type="compositionally biased region" description="Acidic residues" evidence="2">
    <location>
        <begin position="805"/>
        <end position="823"/>
    </location>
</feature>
<dbReference type="GO" id="GO:0016197">
    <property type="term" value="P:endosomal transport"/>
    <property type="evidence" value="ECO:0007669"/>
    <property type="project" value="TreeGrafter"/>
</dbReference>
<feature type="compositionally biased region" description="Basic and acidic residues" evidence="2">
    <location>
        <begin position="981"/>
        <end position="990"/>
    </location>
</feature>
<dbReference type="AlphaFoldDB" id="A0A2U9R533"/>